<evidence type="ECO:0000256" key="3">
    <source>
        <dbReference type="SAM" id="SignalP"/>
    </source>
</evidence>
<name>Q2GUD4_CHAGB</name>
<accession>Q2GUD4</accession>
<feature type="transmembrane region" description="Helical" evidence="2">
    <location>
        <begin position="221"/>
        <end position="245"/>
    </location>
</feature>
<feature type="compositionally biased region" description="Polar residues" evidence="1">
    <location>
        <begin position="299"/>
        <end position="312"/>
    </location>
</feature>
<keyword evidence="3" id="KW-0732">Signal</keyword>
<dbReference type="eggNOG" id="ENOG502R7QH">
    <property type="taxonomic scope" value="Eukaryota"/>
</dbReference>
<dbReference type="AlphaFoldDB" id="Q2GUD4"/>
<dbReference type="GeneID" id="4395901"/>
<feature type="chain" id="PRO_5004208625" description="Mid2 domain-containing protein" evidence="3">
    <location>
        <begin position="20"/>
        <end position="312"/>
    </location>
</feature>
<gene>
    <name evidence="4" type="ORF">CHGG_08420</name>
</gene>
<keyword evidence="2" id="KW-0472">Membrane</keyword>
<evidence type="ECO:0008006" key="6">
    <source>
        <dbReference type="Google" id="ProtNLM"/>
    </source>
</evidence>
<sequence length="312" mass="33283">MAPFGSLFLLPFLFVSIFALDRCFFPNGNVARSAASCWDTTRRQTVLCCEIGDLCLSNQICAATNDPSKEFRYYRGACLNSTWTDPGCPNMCRVPDRDDKMVPIHRCRGGKSGNKWYCGDKYRPSDEDCKEIDGDVELPAGVVAYATAGITPDPIPTSSVEESPTASGDATNTIQPALGQPETTPGPAISDPQTTTGGPEVDVPTAAPSDSPQDSGEASSAVPVAVGVAVGTSILIAGSVLVFFYQRKRRRQAPVRAETPPPFEFSFINSQAPGWLGPSYGPKPPVPQPDDKTHDKNKPTPNTGGTAQQELP</sequence>
<organism evidence="4 5">
    <name type="scientific">Chaetomium globosum (strain ATCC 6205 / CBS 148.51 / DSM 1962 / NBRC 6347 / NRRL 1970)</name>
    <name type="common">Soil fungus</name>
    <dbReference type="NCBI Taxonomy" id="306901"/>
    <lineage>
        <taxon>Eukaryota</taxon>
        <taxon>Fungi</taxon>
        <taxon>Dikarya</taxon>
        <taxon>Ascomycota</taxon>
        <taxon>Pezizomycotina</taxon>
        <taxon>Sordariomycetes</taxon>
        <taxon>Sordariomycetidae</taxon>
        <taxon>Sordariales</taxon>
        <taxon>Chaetomiaceae</taxon>
        <taxon>Chaetomium</taxon>
    </lineage>
</organism>
<feature type="signal peptide" evidence="3">
    <location>
        <begin position="1"/>
        <end position="19"/>
    </location>
</feature>
<reference evidence="5" key="1">
    <citation type="journal article" date="2015" name="Genome Announc.">
        <title>Draft genome sequence of the cellulolytic fungus Chaetomium globosum.</title>
        <authorList>
            <person name="Cuomo C.A."/>
            <person name="Untereiner W.A."/>
            <person name="Ma L.-J."/>
            <person name="Grabherr M."/>
            <person name="Birren B.W."/>
        </authorList>
    </citation>
    <scope>NUCLEOTIDE SEQUENCE [LARGE SCALE GENOMIC DNA]</scope>
    <source>
        <strain evidence="5">ATCC 6205 / CBS 148.51 / DSM 1962 / NBRC 6347 / NRRL 1970</strain>
    </source>
</reference>
<feature type="compositionally biased region" description="Basic and acidic residues" evidence="1">
    <location>
        <begin position="289"/>
        <end position="298"/>
    </location>
</feature>
<evidence type="ECO:0000256" key="2">
    <source>
        <dbReference type="SAM" id="Phobius"/>
    </source>
</evidence>
<feature type="compositionally biased region" description="Polar residues" evidence="1">
    <location>
        <begin position="156"/>
        <end position="175"/>
    </location>
</feature>
<evidence type="ECO:0000256" key="1">
    <source>
        <dbReference type="SAM" id="MobiDB-lite"/>
    </source>
</evidence>
<dbReference type="EMBL" id="CH408034">
    <property type="protein sequence ID" value="EAQ84406.1"/>
    <property type="molecule type" value="Genomic_DNA"/>
</dbReference>
<dbReference type="InParanoid" id="Q2GUD4"/>
<feature type="region of interest" description="Disordered" evidence="1">
    <location>
        <begin position="150"/>
        <end position="218"/>
    </location>
</feature>
<dbReference type="Proteomes" id="UP000001056">
    <property type="component" value="Unassembled WGS sequence"/>
</dbReference>
<proteinExistence type="predicted"/>
<feature type="region of interest" description="Disordered" evidence="1">
    <location>
        <begin position="254"/>
        <end position="312"/>
    </location>
</feature>
<dbReference type="VEuPathDB" id="FungiDB:CHGG_08420"/>
<dbReference type="RefSeq" id="XP_001226347.1">
    <property type="nucleotide sequence ID" value="XM_001226346.1"/>
</dbReference>
<dbReference type="OrthoDB" id="5215637at2759"/>
<evidence type="ECO:0000313" key="5">
    <source>
        <dbReference type="Proteomes" id="UP000001056"/>
    </source>
</evidence>
<dbReference type="OMA" id="YTPVEPK"/>
<protein>
    <recommendedName>
        <fullName evidence="6">Mid2 domain-containing protein</fullName>
    </recommendedName>
</protein>
<evidence type="ECO:0000313" key="4">
    <source>
        <dbReference type="EMBL" id="EAQ84406.1"/>
    </source>
</evidence>
<keyword evidence="2" id="KW-0812">Transmembrane</keyword>
<keyword evidence="2" id="KW-1133">Transmembrane helix</keyword>
<keyword evidence="5" id="KW-1185">Reference proteome</keyword>
<dbReference type="HOGENOM" id="CLU_055859_4_1_1"/>